<feature type="domain" description="RNase H type-1" evidence="1">
    <location>
        <begin position="4"/>
        <end position="52"/>
    </location>
</feature>
<evidence type="ECO:0000259" key="1">
    <source>
        <dbReference type="Pfam" id="PF13456"/>
    </source>
</evidence>
<dbReference type="AlphaFoldDB" id="A0A445BS86"/>
<sequence>MALNFVRERCPNSHLFALLIEDSQILVSRVQHIDWRHTLREANSVAGILAKKGQELIHGLHVFDYPTSDIKLALRLDGIRSFRLRG</sequence>
<evidence type="ECO:0000313" key="3">
    <source>
        <dbReference type="Proteomes" id="UP000289738"/>
    </source>
</evidence>
<comment type="caution">
    <text evidence="2">The sequence shown here is derived from an EMBL/GenBank/DDBJ whole genome shotgun (WGS) entry which is preliminary data.</text>
</comment>
<keyword evidence="3" id="KW-1185">Reference proteome</keyword>
<dbReference type="GO" id="GO:0003676">
    <property type="term" value="F:nucleic acid binding"/>
    <property type="evidence" value="ECO:0007669"/>
    <property type="project" value="InterPro"/>
</dbReference>
<dbReference type="Pfam" id="PF13456">
    <property type="entry name" value="RVT_3"/>
    <property type="match status" value="1"/>
</dbReference>
<name>A0A445BS86_ARAHY</name>
<reference evidence="2 3" key="1">
    <citation type="submission" date="2019-01" db="EMBL/GenBank/DDBJ databases">
        <title>Sequencing of cultivated peanut Arachis hypogaea provides insights into genome evolution and oil improvement.</title>
        <authorList>
            <person name="Chen X."/>
        </authorList>
    </citation>
    <scope>NUCLEOTIDE SEQUENCE [LARGE SCALE GENOMIC DNA]</scope>
    <source>
        <strain evidence="3">cv. Fuhuasheng</strain>
        <tissue evidence="2">Leaves</tissue>
    </source>
</reference>
<dbReference type="Proteomes" id="UP000289738">
    <property type="component" value="Chromosome A08"/>
</dbReference>
<organism evidence="2 3">
    <name type="scientific">Arachis hypogaea</name>
    <name type="common">Peanut</name>
    <dbReference type="NCBI Taxonomy" id="3818"/>
    <lineage>
        <taxon>Eukaryota</taxon>
        <taxon>Viridiplantae</taxon>
        <taxon>Streptophyta</taxon>
        <taxon>Embryophyta</taxon>
        <taxon>Tracheophyta</taxon>
        <taxon>Spermatophyta</taxon>
        <taxon>Magnoliopsida</taxon>
        <taxon>eudicotyledons</taxon>
        <taxon>Gunneridae</taxon>
        <taxon>Pentapetalae</taxon>
        <taxon>rosids</taxon>
        <taxon>fabids</taxon>
        <taxon>Fabales</taxon>
        <taxon>Fabaceae</taxon>
        <taxon>Papilionoideae</taxon>
        <taxon>50 kb inversion clade</taxon>
        <taxon>dalbergioids sensu lato</taxon>
        <taxon>Dalbergieae</taxon>
        <taxon>Pterocarpus clade</taxon>
        <taxon>Arachis</taxon>
    </lineage>
</organism>
<protein>
    <recommendedName>
        <fullName evidence="1">RNase H type-1 domain-containing protein</fullName>
    </recommendedName>
</protein>
<dbReference type="EMBL" id="SDMP01000008">
    <property type="protein sequence ID" value="RYR41555.1"/>
    <property type="molecule type" value="Genomic_DNA"/>
</dbReference>
<dbReference type="InterPro" id="IPR002156">
    <property type="entry name" value="RNaseH_domain"/>
</dbReference>
<dbReference type="GO" id="GO:0004523">
    <property type="term" value="F:RNA-DNA hybrid ribonuclease activity"/>
    <property type="evidence" value="ECO:0007669"/>
    <property type="project" value="InterPro"/>
</dbReference>
<accession>A0A445BS86</accession>
<gene>
    <name evidence="2" type="ORF">Ahy_A08g037953</name>
</gene>
<evidence type="ECO:0000313" key="2">
    <source>
        <dbReference type="EMBL" id="RYR41555.1"/>
    </source>
</evidence>
<proteinExistence type="predicted"/>